<dbReference type="InterPro" id="IPR015422">
    <property type="entry name" value="PyrdxlP-dep_Trfase_small"/>
</dbReference>
<comment type="similarity">
    <text evidence="2">Belongs to the class-V pyridoxal-phosphate-dependent aminotransferase family. NifS/IscS subfamily.</text>
</comment>
<keyword evidence="6" id="KW-0411">Iron-sulfur</keyword>
<dbReference type="PIRSF" id="PIRSF005572">
    <property type="entry name" value="NifS"/>
    <property type="match status" value="1"/>
</dbReference>
<feature type="domain" description="Aminotransferase class V" evidence="8">
    <location>
        <begin position="5"/>
        <end position="368"/>
    </location>
</feature>
<keyword evidence="3" id="KW-0479">Metal-binding</keyword>
<comment type="cofactor">
    <cofactor evidence="1 7">
        <name>pyridoxal 5'-phosphate</name>
        <dbReference type="ChEBI" id="CHEBI:597326"/>
    </cofactor>
</comment>
<accession>A0ABU5ZFL0</accession>
<evidence type="ECO:0000256" key="2">
    <source>
        <dbReference type="ARBA" id="ARBA00006490"/>
    </source>
</evidence>
<sequence>MTVLYFDHSATTPPYDEVVEAFAEVMKKHYGNPSSLHHLGMEAERLVNRAREVIALSLGVKPAEIVFTSGGTESNNLAVKGIVNKYAHRGNHLITTMIEHPSVLRCFQELEKEGAQVTYLPVDRTGSVRLEDLQKSLTDETLLVSIMHVNNEMGRIQPIAEIGNWLKQYPRIVFHVDAVQSVGKIPINPGAWRIDMLTVSAHKIRGPKGIGFLYKREGLLLNPLLSGGGQENGLRSGTENVPAIVAMAKAVRMTMEQQSEHMRYMYGLRNKLTTILHSIPELVLNGSDRESDMAPQIVNVSFPGMKSEVVIHALESKGIMVSSQSACSSGEERPSRVLLAMGHPAERARSGIRISLSPMHTPKDIDLLGRAIREVVQELKQTMRLP</sequence>
<evidence type="ECO:0000256" key="4">
    <source>
        <dbReference type="ARBA" id="ARBA00022898"/>
    </source>
</evidence>
<keyword evidence="4" id="KW-0663">Pyridoxal phosphate</keyword>
<evidence type="ECO:0000256" key="5">
    <source>
        <dbReference type="ARBA" id="ARBA00023004"/>
    </source>
</evidence>
<dbReference type="PANTHER" id="PTHR11601:SF50">
    <property type="entry name" value="CYSTEINE DESULFURASE ISCS 2-RELATED"/>
    <property type="match status" value="1"/>
</dbReference>
<protein>
    <submittedName>
        <fullName evidence="9">Cysteine desulfurase family protein</fullName>
    </submittedName>
</protein>
<dbReference type="InterPro" id="IPR015424">
    <property type="entry name" value="PyrdxlP-dep_Trfase"/>
</dbReference>
<dbReference type="Pfam" id="PF00266">
    <property type="entry name" value="Aminotran_5"/>
    <property type="match status" value="1"/>
</dbReference>
<dbReference type="Proteomes" id="UP001310386">
    <property type="component" value="Unassembled WGS sequence"/>
</dbReference>
<evidence type="ECO:0000256" key="1">
    <source>
        <dbReference type="ARBA" id="ARBA00001933"/>
    </source>
</evidence>
<keyword evidence="10" id="KW-1185">Reference proteome</keyword>
<dbReference type="InterPro" id="IPR016454">
    <property type="entry name" value="Cysteine_dSase"/>
</dbReference>
<dbReference type="InterPro" id="IPR000192">
    <property type="entry name" value="Aminotrans_V_dom"/>
</dbReference>
<dbReference type="SUPFAM" id="SSF53383">
    <property type="entry name" value="PLP-dependent transferases"/>
    <property type="match status" value="1"/>
</dbReference>
<evidence type="ECO:0000313" key="9">
    <source>
        <dbReference type="EMBL" id="MEB3100667.1"/>
    </source>
</evidence>
<evidence type="ECO:0000313" key="10">
    <source>
        <dbReference type="Proteomes" id="UP001310386"/>
    </source>
</evidence>
<dbReference type="InterPro" id="IPR015421">
    <property type="entry name" value="PyrdxlP-dep_Trfase_major"/>
</dbReference>
<reference evidence="9" key="1">
    <citation type="submission" date="2023-12" db="EMBL/GenBank/DDBJ databases">
        <title>Fervidustalea candida gen. nov., sp. nov., a novel member of the family Paenibacillaceae isolated from a geothermal area.</title>
        <authorList>
            <person name="Li W.-J."/>
            <person name="Jiao J.-Y."/>
            <person name="Chen Y."/>
        </authorList>
    </citation>
    <scope>NUCLEOTIDE SEQUENCE</scope>
    <source>
        <strain evidence="9">SYSU GA230002</strain>
    </source>
</reference>
<organism evidence="9 10">
    <name type="scientific">Ferviditalea candida</name>
    <dbReference type="NCBI Taxonomy" id="3108399"/>
    <lineage>
        <taxon>Bacteria</taxon>
        <taxon>Bacillati</taxon>
        <taxon>Bacillota</taxon>
        <taxon>Bacilli</taxon>
        <taxon>Bacillales</taxon>
        <taxon>Paenibacillaceae</taxon>
        <taxon>Ferviditalea</taxon>
    </lineage>
</organism>
<name>A0ABU5ZFL0_9BACL</name>
<dbReference type="Gene3D" id="1.10.260.50">
    <property type="match status" value="1"/>
</dbReference>
<dbReference type="NCBIfam" id="NF002806">
    <property type="entry name" value="PRK02948.1"/>
    <property type="match status" value="1"/>
</dbReference>
<evidence type="ECO:0000256" key="6">
    <source>
        <dbReference type="ARBA" id="ARBA00023014"/>
    </source>
</evidence>
<dbReference type="EMBL" id="JAYJLD010000003">
    <property type="protein sequence ID" value="MEB3100667.1"/>
    <property type="molecule type" value="Genomic_DNA"/>
</dbReference>
<keyword evidence="5" id="KW-0408">Iron</keyword>
<dbReference type="Gene3D" id="3.40.640.10">
    <property type="entry name" value="Type I PLP-dependent aspartate aminotransferase-like (Major domain)"/>
    <property type="match status" value="1"/>
</dbReference>
<evidence type="ECO:0000256" key="3">
    <source>
        <dbReference type="ARBA" id="ARBA00022723"/>
    </source>
</evidence>
<evidence type="ECO:0000259" key="8">
    <source>
        <dbReference type="Pfam" id="PF00266"/>
    </source>
</evidence>
<dbReference type="PANTHER" id="PTHR11601">
    <property type="entry name" value="CYSTEINE DESULFURYLASE FAMILY MEMBER"/>
    <property type="match status" value="1"/>
</dbReference>
<dbReference type="Gene3D" id="3.90.1150.10">
    <property type="entry name" value="Aspartate Aminotransferase, domain 1"/>
    <property type="match status" value="1"/>
</dbReference>
<proteinExistence type="inferred from homology"/>
<dbReference type="PROSITE" id="PS00595">
    <property type="entry name" value="AA_TRANSFER_CLASS_5"/>
    <property type="match status" value="1"/>
</dbReference>
<comment type="caution">
    <text evidence="9">The sequence shown here is derived from an EMBL/GenBank/DDBJ whole genome shotgun (WGS) entry which is preliminary data.</text>
</comment>
<gene>
    <name evidence="9" type="ORF">VF724_03225</name>
</gene>
<evidence type="ECO:0000256" key="7">
    <source>
        <dbReference type="RuleBase" id="RU004504"/>
    </source>
</evidence>
<dbReference type="InterPro" id="IPR020578">
    <property type="entry name" value="Aminotrans_V_PyrdxlP_BS"/>
</dbReference>